<feature type="region of interest" description="Disordered" evidence="16">
    <location>
        <begin position="1703"/>
        <end position="1736"/>
    </location>
</feature>
<evidence type="ECO:0000256" key="9">
    <source>
        <dbReference type="ARBA" id="ARBA00022741"/>
    </source>
</evidence>
<keyword evidence="19" id="KW-1185">Reference proteome</keyword>
<sequence length="2344" mass="261089">MTSNGRRTDDTSRRPSVLHIPSSTSIRSKPIIDQPSTQSSAPAPNDSSDSFEATGFPPSRPDDKHGNMKFLRPLLTDVSLYTNPNLGPENEGTSLEELAHLVRLSKYQERKRANTRIRLQRSLVSTALSARLMRCGEMAHRNLVDSFRGDDKKTFAALYNAVIDVRRSCDETRRYALLEPEMDLLQSPGLTSSDSVDTPTGSVTGASASPGAGIPFLSEISASARETILSFLNQIRTNPDYLATRIASLKNSELAALTSFHQTLEPIESVLPYHGRASGRTTSGSSAFPGSTGAGGAGKERSAIERLLSFQRHDPISALIYTCFANSAGPDSAEDKRRTVTWAHACARLISTPTTGSEQTITSVLNVWVSMRDWAGKSNMEWYLMKILEDGAFLLDRAEDQHGTRFNISDWSTKDQIAAEEFYTRAVDELFEVIDDEDATGIPEGLLELGNEILKHLGKHYVESTRRWLIAKYMFTVWLLGVVIHPEAHGMMAEYHITEYGRQKILKHVAMQAQKYVVDMLQSKTPVSTPPKVKGHIENIYSRFKNPSQFRKKPRLLPARSITSLRETAEVRPYLVLSAADVATLVNALFPERRPRSAHSSGLRSGAPSISGFSAISQPMSIRTAPSNFDTMSVLSTSAESSFSDATTSREPLLEEDSPRRYSPPAQEPAVQKPNTYEDDGYRLRLAMHEMTQILGHDVVYGLCHPCAERWSVLFISADGNKLSTQMTFDPDEEIENEENSSNTSDTEGEDTDEGRPELDKDYHQLRDSILKLVQDYEIPQSLESDGTKQQTFSNRASTLKKYRSKNRIITTMGSRNPYRQRAASIASSLAESPPKSVKGKETDQAAEDSSPLITMLTAACSQSRAQSDFVSAHLYWRTLQQLNALTSDSLKRDGFSTLLNIFSRGPRDSIRRSAASIEEYDAWLVWLKQSQERAEGLIERMMGRLRALRDKMWYVTDVRNSAPYEDSRNVAAALKTMGLPRRWSSFQRIKSHMQRGPASNYIFKTESQILDLLAAPEEQGGPNKLRDEQAEKTARWLQQCGIENFCQGEERIHRFSSEVDSCVSKLVGDSIIDGPVLWSSELFARDRRAFESSSKNPRDRDRDNQSVWDDSVSVISDPDRRFVSVSRPPSINSRDLRGMSGHNMSQMSFETRSFSFSRASTAMSEVLDGQEYFGASSPIHQIDPNATFWSPFQHQATSPSTTSRAHSPTTSLTNLSGSFYPPHHHQLPSQSQQSTGRPGTSASSNETVYQQRLSDEKFRFLTELRQTLTSLLLSDLGNLVFAAGSETDAWFEGLGQECIDRREAIQRRARKAVVKEKRKSAKSGLKQRFLENNRSFGDLRGTGGNDTLSDRALSDTQSLGPEGTGGSQRGSQRGSVHGGSAHGNESSGTNDTISARRHNQETRKESMPDFPFTKAYQRLLKMFCVHPNPYVKLNALFELEHLIVASLNSGSRRARLAWARSDLGSASSATEEHGTGAVGGRSQPLEETIDNVKERRSHTMMQAPNFGSGHAQTSRVSGGGGNTETRSVVSVYPANTDAIANILQTLFRDPSLRPKTLFRDLQFISAFVPASVLDKTERGKAFWDAAIAALSLKQEVCRTMVEVADEIVKNYTQSRNNNPQHRSSSAQAGGSAASAPDTPATTADQPLSSSPPPSPPSPLPLSTHSLADAARMWTITAKEGDPTAQRELAIFYLSNPELVQRTTLPLSKPRECSSRPSSTSTGRRERRRQRRRGTVGRMPTINVDKYALFEELGEQFTEESFQKLCFDFGIELDGDSENDPARPKDQAPELAIEIPANRYDMLCFEGIAMHLNIFRGKHATPNWKLADIPEDKMQTLTITKETAQVRPYAAAAILRNIKFTPASYESFISLQDKLHQNLARQRTLVAIGTHDLDTIKGPFTYEALPPKDINFVPLNQTKQINGEELMSFYETDRHLGRYLHILRDKPVYPVILDAERNVCSLPPIINSERSKITLDTTNVFIDMTATDQTKLDIVCNIMVAMFSKYCAEPFTIEPVKVISDHNGTTRVTPSLAKRTMEVEVDYLNQVCGLNESPESICKLLSKMAYTAEPSKDPKLVSITVPPTRADVLHPCDVMEDVAIAYGFNDLPRSSPNKSVTIGKPLMINKLSDIVRHECAMAGWAEVMPLILCSHDENFAWLNRKDDGTTAVKLANPKTVEYQVVRTSLLPGLLKTLSENKAMRLPLEIFETSDVVFKDESAERRARNERRWAAAYYGKTSGFEIVHGLLDRVMTMLRVAFITHEEGLSGKSIDFEINENPSRNKDGYFIEEIDEPTFFSGRAAAIYVRLGGKLQRIGELGVLHPSVLEKFDLRYPVSTLEINLEVFL</sequence>
<feature type="region of interest" description="Disordered" evidence="16">
    <location>
        <begin position="1336"/>
        <end position="1410"/>
    </location>
</feature>
<feature type="region of interest" description="Disordered" evidence="16">
    <location>
        <begin position="732"/>
        <end position="759"/>
    </location>
</feature>
<dbReference type="FunFam" id="3.30.930.10:FF:000052">
    <property type="entry name" value="Phenylalanyl-tRNA synthetase, beta subunit"/>
    <property type="match status" value="1"/>
</dbReference>
<dbReference type="InterPro" id="IPR005147">
    <property type="entry name" value="tRNA_synthase_B5-dom"/>
</dbReference>
<dbReference type="FunFam" id="3.30.56.10:FF:000004">
    <property type="entry name" value="Phenylalanyl-tRNA synthetase, beta subunit"/>
    <property type="match status" value="1"/>
</dbReference>
<reference evidence="18" key="1">
    <citation type="submission" date="2023-02" db="EMBL/GenBank/DDBJ databases">
        <authorList>
            <person name="Palmer J.M."/>
        </authorList>
    </citation>
    <scope>NUCLEOTIDE SEQUENCE</scope>
    <source>
        <strain evidence="18">FW57</strain>
    </source>
</reference>
<comment type="similarity">
    <text evidence="3">Belongs to the phenylalanyl-tRNA synthetase beta subunit family. Type 2 subfamily.</text>
</comment>
<feature type="compositionally biased region" description="Polar residues" evidence="16">
    <location>
        <begin position="188"/>
        <end position="207"/>
    </location>
</feature>
<evidence type="ECO:0000256" key="4">
    <source>
        <dbReference type="ARBA" id="ARBA00011209"/>
    </source>
</evidence>
<feature type="region of interest" description="Disordered" evidence="16">
    <location>
        <begin position="188"/>
        <end position="208"/>
    </location>
</feature>
<dbReference type="SUPFAM" id="SSF55681">
    <property type="entry name" value="Class II aaRS and biotin synthetases"/>
    <property type="match status" value="1"/>
</dbReference>
<dbReference type="InterPro" id="IPR004531">
    <property type="entry name" value="Phe-tRNA-synth_IIc_bsu_arc_euk"/>
</dbReference>
<feature type="compositionally biased region" description="Polar residues" evidence="16">
    <location>
        <begin position="1384"/>
        <end position="1394"/>
    </location>
</feature>
<feature type="compositionally biased region" description="Polar residues" evidence="16">
    <location>
        <begin position="1613"/>
        <end position="1623"/>
    </location>
</feature>
<dbReference type="GO" id="GO:0000287">
    <property type="term" value="F:magnesium ion binding"/>
    <property type="evidence" value="ECO:0007669"/>
    <property type="project" value="InterPro"/>
</dbReference>
<dbReference type="InterPro" id="IPR005146">
    <property type="entry name" value="B3/B4_tRNA-bd"/>
</dbReference>
<feature type="compositionally biased region" description="Polar residues" evidence="16">
    <location>
        <begin position="1236"/>
        <end position="1249"/>
    </location>
</feature>
<evidence type="ECO:0000256" key="8">
    <source>
        <dbReference type="ARBA" id="ARBA00022723"/>
    </source>
</evidence>
<dbReference type="Pfam" id="PF18262">
    <property type="entry name" value="PhetRS_B1"/>
    <property type="match status" value="1"/>
</dbReference>
<feature type="compositionally biased region" description="Low complexity" evidence="16">
    <location>
        <begin position="278"/>
        <end position="287"/>
    </location>
</feature>
<feature type="region of interest" description="Disordered" evidence="16">
    <location>
        <begin position="1613"/>
        <end position="1664"/>
    </location>
</feature>
<protein>
    <recommendedName>
        <fullName evidence="5">phenylalanine--tRNA ligase</fullName>
        <ecNumber evidence="5">6.1.1.20</ecNumber>
    </recommendedName>
    <alternativeName>
        <fullName evidence="14">Phenylalanyl-tRNA synthetase beta subunit</fullName>
    </alternativeName>
</protein>
<dbReference type="Gene3D" id="3.50.40.10">
    <property type="entry name" value="Phenylalanyl-trna Synthetase, Chain B, domain 3"/>
    <property type="match status" value="1"/>
</dbReference>
<comment type="subcellular location">
    <subcellularLocation>
        <location evidence="2">Cytoplasm</location>
    </subcellularLocation>
</comment>
<dbReference type="PROSITE" id="PS51483">
    <property type="entry name" value="B5"/>
    <property type="match status" value="1"/>
</dbReference>
<evidence type="ECO:0000256" key="10">
    <source>
        <dbReference type="ARBA" id="ARBA00022840"/>
    </source>
</evidence>
<dbReference type="Proteomes" id="UP001197093">
    <property type="component" value="Unassembled WGS sequence"/>
</dbReference>
<evidence type="ECO:0000256" key="16">
    <source>
        <dbReference type="SAM" id="MobiDB-lite"/>
    </source>
</evidence>
<feature type="region of interest" description="Disordered" evidence="16">
    <location>
        <begin position="278"/>
        <end position="299"/>
    </location>
</feature>
<comment type="caution">
    <text evidence="18">The sequence shown here is derived from an EMBL/GenBank/DDBJ whole genome shotgun (WGS) entry which is preliminary data.</text>
</comment>
<feature type="compositionally biased region" description="Pro residues" evidence="16">
    <location>
        <begin position="1650"/>
        <end position="1660"/>
    </location>
</feature>
<gene>
    <name evidence="18" type="ORF">NEMBOFW57_005521</name>
</gene>
<dbReference type="Gene3D" id="3.30.56.10">
    <property type="match status" value="2"/>
</dbReference>
<dbReference type="GO" id="GO:0004826">
    <property type="term" value="F:phenylalanine-tRNA ligase activity"/>
    <property type="evidence" value="ECO:0007669"/>
    <property type="project" value="UniProtKB-EC"/>
</dbReference>
<dbReference type="InterPro" id="IPR009061">
    <property type="entry name" value="DNA-bd_dom_put_sf"/>
</dbReference>
<feature type="region of interest" description="Disordered" evidence="16">
    <location>
        <begin position="1503"/>
        <end position="1523"/>
    </location>
</feature>
<evidence type="ECO:0000256" key="14">
    <source>
        <dbReference type="ARBA" id="ARBA00033189"/>
    </source>
</evidence>
<dbReference type="InterPro" id="IPR040659">
    <property type="entry name" value="PhetRS_B1"/>
</dbReference>
<accession>A0AAD4I1L4</accession>
<keyword evidence="9" id="KW-0547">Nucleotide-binding</keyword>
<dbReference type="FunFam" id="3.50.40.10:FF:000002">
    <property type="entry name" value="phenylalanine--tRNA ligase beta subunit"/>
    <property type="match status" value="1"/>
</dbReference>
<evidence type="ECO:0000313" key="19">
    <source>
        <dbReference type="Proteomes" id="UP001197093"/>
    </source>
</evidence>
<dbReference type="PANTHER" id="PTHR42064:SF1">
    <property type="entry name" value="YALI0F28677P"/>
    <property type="match status" value="1"/>
</dbReference>
<keyword evidence="7" id="KW-0436">Ligase</keyword>
<dbReference type="Pfam" id="PF03484">
    <property type="entry name" value="B5"/>
    <property type="match status" value="1"/>
</dbReference>
<evidence type="ECO:0000256" key="11">
    <source>
        <dbReference type="ARBA" id="ARBA00022842"/>
    </source>
</evidence>
<dbReference type="Gene3D" id="3.30.930.10">
    <property type="entry name" value="Bira Bifunctional Protein, Domain 2"/>
    <property type="match status" value="1"/>
</dbReference>
<evidence type="ECO:0000256" key="5">
    <source>
        <dbReference type="ARBA" id="ARBA00012814"/>
    </source>
</evidence>
<evidence type="ECO:0000313" key="18">
    <source>
        <dbReference type="EMBL" id="KAG7289158.1"/>
    </source>
</evidence>
<dbReference type="SMART" id="SM00873">
    <property type="entry name" value="B3_4"/>
    <property type="match status" value="1"/>
</dbReference>
<feature type="compositionally biased region" description="Low complexity" evidence="16">
    <location>
        <begin position="1624"/>
        <end position="1649"/>
    </location>
</feature>
<feature type="region of interest" description="Disordered" evidence="16">
    <location>
        <begin position="640"/>
        <end position="677"/>
    </location>
</feature>
<evidence type="ECO:0000256" key="7">
    <source>
        <dbReference type="ARBA" id="ARBA00022598"/>
    </source>
</evidence>
<feature type="domain" description="B5" evidence="17">
    <location>
        <begin position="2032"/>
        <end position="2109"/>
    </location>
</feature>
<dbReference type="GO" id="GO:0006432">
    <property type="term" value="P:phenylalanyl-tRNA aminoacylation"/>
    <property type="evidence" value="ECO:0007669"/>
    <property type="project" value="InterPro"/>
</dbReference>
<feature type="region of interest" description="Disordered" evidence="16">
    <location>
        <begin position="1"/>
        <end position="68"/>
    </location>
</feature>
<name>A0AAD4I1L4_9PEZI</name>
<dbReference type="EC" id="6.1.1.20" evidence="5"/>
<feature type="compositionally biased region" description="Basic and acidic residues" evidence="16">
    <location>
        <begin position="1"/>
        <end position="13"/>
    </location>
</feature>
<dbReference type="PANTHER" id="PTHR42064">
    <property type="entry name" value="YALI0F28677P"/>
    <property type="match status" value="1"/>
</dbReference>
<evidence type="ECO:0000256" key="13">
    <source>
        <dbReference type="ARBA" id="ARBA00023146"/>
    </source>
</evidence>
<feature type="compositionally biased region" description="Polar residues" evidence="16">
    <location>
        <begin position="640"/>
        <end position="650"/>
    </location>
</feature>
<dbReference type="SMART" id="SM00874">
    <property type="entry name" value="B5"/>
    <property type="match status" value="1"/>
</dbReference>
<comment type="subunit">
    <text evidence="4">Tetramer of two alpha and two beta subunits.</text>
</comment>
<dbReference type="SUPFAM" id="SSF46955">
    <property type="entry name" value="Putative DNA-binding domain"/>
    <property type="match status" value="1"/>
</dbReference>
<evidence type="ECO:0000256" key="2">
    <source>
        <dbReference type="ARBA" id="ARBA00004496"/>
    </source>
</evidence>
<keyword evidence="10" id="KW-0067">ATP-binding</keyword>
<evidence type="ECO:0000256" key="3">
    <source>
        <dbReference type="ARBA" id="ARBA00007438"/>
    </source>
</evidence>
<evidence type="ECO:0000256" key="15">
    <source>
        <dbReference type="ARBA" id="ARBA00049255"/>
    </source>
</evidence>
<dbReference type="EMBL" id="JAHCVI010000002">
    <property type="protein sequence ID" value="KAG7289158.1"/>
    <property type="molecule type" value="Genomic_DNA"/>
</dbReference>
<keyword evidence="8" id="KW-0479">Metal-binding</keyword>
<feature type="compositionally biased region" description="Basic and acidic residues" evidence="16">
    <location>
        <begin position="1399"/>
        <end position="1408"/>
    </location>
</feature>
<dbReference type="InterPro" id="IPR020825">
    <property type="entry name" value="Phe-tRNA_synthase-like_B3/B4"/>
</dbReference>
<keyword evidence="11" id="KW-0460">Magnesium</keyword>
<dbReference type="Pfam" id="PF17759">
    <property type="entry name" value="tRNA_synthFbeta"/>
    <property type="match status" value="1"/>
</dbReference>
<evidence type="ECO:0000256" key="12">
    <source>
        <dbReference type="ARBA" id="ARBA00022917"/>
    </source>
</evidence>
<dbReference type="CDD" id="cd00769">
    <property type="entry name" value="PheRS_beta_core"/>
    <property type="match status" value="1"/>
</dbReference>
<evidence type="ECO:0000256" key="1">
    <source>
        <dbReference type="ARBA" id="ARBA00001946"/>
    </source>
</evidence>
<proteinExistence type="inferred from homology"/>
<feature type="region of interest" description="Disordered" evidence="16">
    <location>
        <begin position="825"/>
        <end position="850"/>
    </location>
</feature>
<dbReference type="InterPro" id="IPR041616">
    <property type="entry name" value="PheRS_beta_core"/>
</dbReference>
<evidence type="ECO:0000259" key="17">
    <source>
        <dbReference type="PROSITE" id="PS51483"/>
    </source>
</evidence>
<dbReference type="NCBIfam" id="TIGR00471">
    <property type="entry name" value="pheT_arch"/>
    <property type="match status" value="1"/>
</dbReference>
<keyword evidence="12" id="KW-0648">Protein biosynthesis</keyword>
<comment type="cofactor">
    <cofactor evidence="1">
        <name>Mg(2+)</name>
        <dbReference type="ChEBI" id="CHEBI:18420"/>
    </cofactor>
</comment>
<dbReference type="GO" id="GO:0005737">
    <property type="term" value="C:cytoplasm"/>
    <property type="evidence" value="ECO:0007669"/>
    <property type="project" value="UniProtKB-SubCell"/>
</dbReference>
<feature type="compositionally biased region" description="Low complexity" evidence="16">
    <location>
        <begin position="39"/>
        <end position="50"/>
    </location>
</feature>
<dbReference type="Pfam" id="PF03483">
    <property type="entry name" value="B3_4"/>
    <property type="match status" value="1"/>
</dbReference>
<keyword evidence="13" id="KW-0030">Aminoacyl-tRNA synthetase</keyword>
<dbReference type="GO" id="GO:0005524">
    <property type="term" value="F:ATP binding"/>
    <property type="evidence" value="ECO:0007669"/>
    <property type="project" value="UniProtKB-KW"/>
</dbReference>
<dbReference type="GO" id="GO:0003723">
    <property type="term" value="F:RNA binding"/>
    <property type="evidence" value="ECO:0007669"/>
    <property type="project" value="InterPro"/>
</dbReference>
<feature type="region of interest" description="Disordered" evidence="16">
    <location>
        <begin position="1465"/>
        <end position="1484"/>
    </location>
</feature>
<feature type="compositionally biased region" description="Polar residues" evidence="16">
    <location>
        <begin position="1191"/>
        <end position="1218"/>
    </location>
</feature>
<keyword evidence="6" id="KW-0963">Cytoplasm</keyword>
<organism evidence="18 19">
    <name type="scientific">Staphylotrichum longicolle</name>
    <dbReference type="NCBI Taxonomy" id="669026"/>
    <lineage>
        <taxon>Eukaryota</taxon>
        <taxon>Fungi</taxon>
        <taxon>Dikarya</taxon>
        <taxon>Ascomycota</taxon>
        <taxon>Pezizomycotina</taxon>
        <taxon>Sordariomycetes</taxon>
        <taxon>Sordariomycetidae</taxon>
        <taxon>Sordariales</taxon>
        <taxon>Chaetomiaceae</taxon>
        <taxon>Staphylotrichum</taxon>
    </lineage>
</organism>
<dbReference type="InterPro" id="IPR045864">
    <property type="entry name" value="aa-tRNA-synth_II/BPL/LPL"/>
</dbReference>
<comment type="catalytic activity">
    <reaction evidence="15">
        <text>tRNA(Phe) + L-phenylalanine + ATP = L-phenylalanyl-tRNA(Phe) + AMP + diphosphate + H(+)</text>
        <dbReference type="Rhea" id="RHEA:19413"/>
        <dbReference type="Rhea" id="RHEA-COMP:9668"/>
        <dbReference type="Rhea" id="RHEA-COMP:9699"/>
        <dbReference type="ChEBI" id="CHEBI:15378"/>
        <dbReference type="ChEBI" id="CHEBI:30616"/>
        <dbReference type="ChEBI" id="CHEBI:33019"/>
        <dbReference type="ChEBI" id="CHEBI:58095"/>
        <dbReference type="ChEBI" id="CHEBI:78442"/>
        <dbReference type="ChEBI" id="CHEBI:78531"/>
        <dbReference type="ChEBI" id="CHEBI:456215"/>
        <dbReference type="EC" id="6.1.1.20"/>
    </reaction>
</comment>
<feature type="compositionally biased region" description="Basic residues" evidence="16">
    <location>
        <begin position="1725"/>
        <end position="1735"/>
    </location>
</feature>
<evidence type="ECO:0000256" key="6">
    <source>
        <dbReference type="ARBA" id="ARBA00022490"/>
    </source>
</evidence>
<feature type="region of interest" description="Disordered" evidence="16">
    <location>
        <begin position="1191"/>
        <end position="1249"/>
    </location>
</feature>